<sequence>MGRFLVDYALQKNHEVTLFNRGKTNPALFNNIETIIGDRENDDDLEQLKNREWDVVIDTCGFTPQTVSKTLEILNNKVEQYIYISSASIYKNLISEDNIDENGEASTLTSEELERVTKGKSGRIEGGYYGALKYLSESVVSKGMENRWLIVRPGLIVGPHDPTDRFTYWPYRTSLGGHIIAPDIRSKKVQFIDVRDLAKWVIVMAEGNKTSVYNVNGPKNKITMEEFQVSARRLLTMIQNLFGYQRRLS</sequence>
<dbReference type="PANTHER" id="PTHR43245">
    <property type="entry name" value="BIFUNCTIONAL POLYMYXIN RESISTANCE PROTEIN ARNA"/>
    <property type="match status" value="1"/>
</dbReference>
<accession>A0ABY4HG85</accession>
<dbReference type="EMBL" id="CP095075">
    <property type="protein sequence ID" value="UOR12885.1"/>
    <property type="molecule type" value="Genomic_DNA"/>
</dbReference>
<evidence type="ECO:0000313" key="3">
    <source>
        <dbReference type="Proteomes" id="UP000830326"/>
    </source>
</evidence>
<evidence type="ECO:0000313" key="2">
    <source>
        <dbReference type="EMBL" id="UOR12885.1"/>
    </source>
</evidence>
<dbReference type="RefSeq" id="WP_245034022.1">
    <property type="nucleotide sequence ID" value="NZ_CP095075.1"/>
</dbReference>
<evidence type="ECO:0000259" key="1">
    <source>
        <dbReference type="Pfam" id="PF01370"/>
    </source>
</evidence>
<dbReference type="InterPro" id="IPR036291">
    <property type="entry name" value="NAD(P)-bd_dom_sf"/>
</dbReference>
<organism evidence="2 3">
    <name type="scientific">Halobacillus amylolyticus</name>
    <dbReference type="NCBI Taxonomy" id="2932259"/>
    <lineage>
        <taxon>Bacteria</taxon>
        <taxon>Bacillati</taxon>
        <taxon>Bacillota</taxon>
        <taxon>Bacilli</taxon>
        <taxon>Bacillales</taxon>
        <taxon>Bacillaceae</taxon>
        <taxon>Halobacillus</taxon>
    </lineage>
</organism>
<keyword evidence="3" id="KW-1185">Reference proteome</keyword>
<dbReference type="PANTHER" id="PTHR43245:SF13">
    <property type="entry name" value="UDP-D-APIOSE_UDP-D-XYLOSE SYNTHASE 2"/>
    <property type="match status" value="1"/>
</dbReference>
<proteinExistence type="predicted"/>
<name>A0ABY4HG85_9BACI</name>
<reference evidence="2" key="1">
    <citation type="submission" date="2022-04" db="EMBL/GenBank/DDBJ databases">
        <title>Halobacillus sp. isolated from saltern.</title>
        <authorList>
            <person name="Won M."/>
            <person name="Lee C.-M."/>
            <person name="Woen H.-Y."/>
            <person name="Kwon S.-W."/>
        </authorList>
    </citation>
    <scope>NUCLEOTIDE SEQUENCE</scope>
    <source>
        <strain evidence="2">SSHM10-5</strain>
    </source>
</reference>
<protein>
    <submittedName>
        <fullName evidence="2">NAD-dependent epimerase/dehydratase family protein</fullName>
    </submittedName>
</protein>
<gene>
    <name evidence="2" type="ORF">MUO15_05080</name>
</gene>
<dbReference type="InterPro" id="IPR001509">
    <property type="entry name" value="Epimerase_deHydtase"/>
</dbReference>
<dbReference type="InterPro" id="IPR050177">
    <property type="entry name" value="Lipid_A_modif_metabolic_enz"/>
</dbReference>
<dbReference type="Gene3D" id="3.40.50.720">
    <property type="entry name" value="NAD(P)-binding Rossmann-like Domain"/>
    <property type="match status" value="1"/>
</dbReference>
<dbReference type="SUPFAM" id="SSF51735">
    <property type="entry name" value="NAD(P)-binding Rossmann-fold domains"/>
    <property type="match status" value="1"/>
</dbReference>
<dbReference type="Proteomes" id="UP000830326">
    <property type="component" value="Chromosome"/>
</dbReference>
<dbReference type="Pfam" id="PF01370">
    <property type="entry name" value="Epimerase"/>
    <property type="match status" value="1"/>
</dbReference>
<feature type="domain" description="NAD-dependent epimerase/dehydratase" evidence="1">
    <location>
        <begin position="1"/>
        <end position="215"/>
    </location>
</feature>